<feature type="region of interest" description="Disordered" evidence="10">
    <location>
        <begin position="143"/>
        <end position="303"/>
    </location>
</feature>
<evidence type="ECO:0000256" key="6">
    <source>
        <dbReference type="ARBA" id="ARBA00023015"/>
    </source>
</evidence>
<evidence type="ECO:0000313" key="12">
    <source>
        <dbReference type="EMBL" id="KAK4753758.1"/>
    </source>
</evidence>
<keyword evidence="6" id="KW-0805">Transcription regulation</keyword>
<dbReference type="GO" id="GO:0005730">
    <property type="term" value="C:nucleolus"/>
    <property type="evidence" value="ECO:0007669"/>
    <property type="project" value="UniProtKB-SubCell"/>
</dbReference>
<keyword evidence="9" id="KW-0862">Zinc</keyword>
<dbReference type="EMBL" id="JAXIOK010000015">
    <property type="protein sequence ID" value="KAK4753758.1"/>
    <property type="molecule type" value="Genomic_DNA"/>
</dbReference>
<evidence type="ECO:0000256" key="4">
    <source>
        <dbReference type="ARBA" id="ARBA00022801"/>
    </source>
</evidence>
<keyword evidence="9" id="KW-0479">Metal-binding</keyword>
<dbReference type="Pfam" id="PF17800">
    <property type="entry name" value="NPL"/>
    <property type="match status" value="1"/>
</dbReference>
<feature type="compositionally biased region" description="Low complexity" evidence="10">
    <location>
        <begin position="273"/>
        <end position="283"/>
    </location>
</feature>
<dbReference type="InterPro" id="IPR013087">
    <property type="entry name" value="Znf_C2H2_type"/>
</dbReference>
<keyword evidence="4" id="KW-0378">Hydrolase</keyword>
<dbReference type="PROSITE" id="PS50157">
    <property type="entry name" value="ZINC_FINGER_C2H2_2"/>
    <property type="match status" value="1"/>
</dbReference>
<dbReference type="Proteomes" id="UP001345219">
    <property type="component" value="Chromosome 2"/>
</dbReference>
<organism evidence="12 13">
    <name type="scientific">Trapa incisa</name>
    <dbReference type="NCBI Taxonomy" id="236973"/>
    <lineage>
        <taxon>Eukaryota</taxon>
        <taxon>Viridiplantae</taxon>
        <taxon>Streptophyta</taxon>
        <taxon>Embryophyta</taxon>
        <taxon>Tracheophyta</taxon>
        <taxon>Spermatophyta</taxon>
        <taxon>Magnoliopsida</taxon>
        <taxon>eudicotyledons</taxon>
        <taxon>Gunneridae</taxon>
        <taxon>Pentapetalae</taxon>
        <taxon>rosids</taxon>
        <taxon>malvids</taxon>
        <taxon>Myrtales</taxon>
        <taxon>Lythraceae</taxon>
        <taxon>Trapa</taxon>
    </lineage>
</organism>
<evidence type="ECO:0000259" key="11">
    <source>
        <dbReference type="PROSITE" id="PS50157"/>
    </source>
</evidence>
<dbReference type="GO" id="GO:0006325">
    <property type="term" value="P:chromatin organization"/>
    <property type="evidence" value="ECO:0007669"/>
    <property type="project" value="UniProtKB-KW"/>
</dbReference>
<dbReference type="GO" id="GO:0016787">
    <property type="term" value="F:hydrolase activity"/>
    <property type="evidence" value="ECO:0007669"/>
    <property type="project" value="UniProtKB-KW"/>
</dbReference>
<evidence type="ECO:0000256" key="7">
    <source>
        <dbReference type="ARBA" id="ARBA00023163"/>
    </source>
</evidence>
<keyword evidence="3" id="KW-0678">Repressor</keyword>
<keyword evidence="8" id="KW-0539">Nucleus</keyword>
<keyword evidence="9" id="KW-0863">Zinc-finger</keyword>
<dbReference type="FunFam" id="2.60.120.340:FF:000004">
    <property type="entry name" value="Histone deacetylase HDT1"/>
    <property type="match status" value="1"/>
</dbReference>
<reference evidence="12 13" key="1">
    <citation type="journal article" date="2023" name="Hortic Res">
        <title>Pangenome of water caltrop reveals structural variations and asymmetric subgenome divergence after allopolyploidization.</title>
        <authorList>
            <person name="Zhang X."/>
            <person name="Chen Y."/>
            <person name="Wang L."/>
            <person name="Yuan Y."/>
            <person name="Fang M."/>
            <person name="Shi L."/>
            <person name="Lu R."/>
            <person name="Comes H.P."/>
            <person name="Ma Y."/>
            <person name="Chen Y."/>
            <person name="Huang G."/>
            <person name="Zhou Y."/>
            <person name="Zheng Z."/>
            <person name="Qiu Y."/>
        </authorList>
    </citation>
    <scope>NUCLEOTIDE SEQUENCE [LARGE SCALE GENOMIC DNA]</scope>
    <source>
        <tissue evidence="12">Roots</tissue>
    </source>
</reference>
<protein>
    <recommendedName>
        <fullName evidence="11">C2H2-type domain-containing protein</fullName>
    </recommendedName>
</protein>
<feature type="compositionally biased region" description="Acidic residues" evidence="10">
    <location>
        <begin position="166"/>
        <end position="208"/>
    </location>
</feature>
<evidence type="ECO:0000256" key="5">
    <source>
        <dbReference type="ARBA" id="ARBA00022853"/>
    </source>
</evidence>
<evidence type="ECO:0000256" key="2">
    <source>
        <dbReference type="ARBA" id="ARBA00006673"/>
    </source>
</evidence>
<evidence type="ECO:0000313" key="13">
    <source>
        <dbReference type="Proteomes" id="UP001345219"/>
    </source>
</evidence>
<keyword evidence="5" id="KW-0156">Chromatin regulator</keyword>
<proteinExistence type="inferred from homology"/>
<dbReference type="InterPro" id="IPR041232">
    <property type="entry name" value="NPL"/>
</dbReference>
<gene>
    <name evidence="12" type="ORF">SAY87_001862</name>
</gene>
<dbReference type="GO" id="GO:0008270">
    <property type="term" value="F:zinc ion binding"/>
    <property type="evidence" value="ECO:0007669"/>
    <property type="project" value="UniProtKB-KW"/>
</dbReference>
<feature type="compositionally biased region" description="Polar residues" evidence="10">
    <location>
        <begin position="284"/>
        <end position="295"/>
    </location>
</feature>
<sequence length="303" mass="33073">MEFWGVEVKAGQPLKVKPEDEEIIHISQATLGESDKKGAESVPIYVKFGDRKLVLGTLSANKFPQISYDLVFEKEFELSHNWKGGSVYFMGYKTSVSEEYPFNQLYLETDSEEEDTLPINLEDNGKVVTEPLNVKKGLGNAKAVKVKSEEKPKADAGIAQGKIDSDSDDDDESAEDDSDDEKDGASSDDDSDDEDDDEDDSDEDDEEETPKKDDVGKKRPIVSAKTPESKKAKLTTPRKTDGKKGVQTATPHPAKQGSMNPASDKKNQQTQKSGGSVSCGSCSKTFNSQTGLQSHNKAKHGAK</sequence>
<evidence type="ECO:0000256" key="1">
    <source>
        <dbReference type="ARBA" id="ARBA00004604"/>
    </source>
</evidence>
<keyword evidence="13" id="KW-1185">Reference proteome</keyword>
<evidence type="ECO:0000256" key="10">
    <source>
        <dbReference type="SAM" id="MobiDB-lite"/>
    </source>
</evidence>
<dbReference type="AlphaFoldDB" id="A0AAN7JYR7"/>
<evidence type="ECO:0000256" key="3">
    <source>
        <dbReference type="ARBA" id="ARBA00022491"/>
    </source>
</evidence>
<evidence type="ECO:0000256" key="8">
    <source>
        <dbReference type="ARBA" id="ARBA00023242"/>
    </source>
</evidence>
<keyword evidence="7" id="KW-0804">Transcription</keyword>
<accession>A0AAN7JYR7</accession>
<name>A0AAN7JYR7_9MYRT</name>
<comment type="subcellular location">
    <subcellularLocation>
        <location evidence="1">Nucleus</location>
        <location evidence="1">Nucleolus</location>
    </subcellularLocation>
</comment>
<evidence type="ECO:0000256" key="9">
    <source>
        <dbReference type="PROSITE-ProRule" id="PRU00042"/>
    </source>
</evidence>
<comment type="similarity">
    <text evidence="2">Belongs to the histone deacetylase HD2 family.</text>
</comment>
<dbReference type="Gene3D" id="2.60.120.340">
    <property type="entry name" value="Nucleoplasmin core domain"/>
    <property type="match status" value="1"/>
</dbReference>
<dbReference type="PROSITE" id="PS00028">
    <property type="entry name" value="ZINC_FINGER_C2H2_1"/>
    <property type="match status" value="1"/>
</dbReference>
<feature type="domain" description="C2H2-type" evidence="11">
    <location>
        <begin position="277"/>
        <end position="303"/>
    </location>
</feature>
<comment type="caution">
    <text evidence="12">The sequence shown here is derived from an EMBL/GenBank/DDBJ whole genome shotgun (WGS) entry which is preliminary data.</text>
</comment>